<dbReference type="AlphaFoldDB" id="A0A1Z1M9M9"/>
<geneLocation type="chloroplast" evidence="1"/>
<gene>
    <name evidence="1" type="primary">orf38</name>
</gene>
<dbReference type="GeneID" id="33355935"/>
<sequence length="38" mass="4379">MITFFSMCYQFILANAIIGRKTSLYVFVVFSVPKKTTL</sequence>
<keyword evidence="1" id="KW-0150">Chloroplast</keyword>
<reference evidence="1" key="1">
    <citation type="journal article" date="2017" name="J. Phycol.">
        <title>Analysis of chloroplast genomes and a supermatrix inform reclassification of the Rhodomelaceae (Rhodophyta).</title>
        <authorList>
            <person name="Diaz-Tapia P."/>
            <person name="Maggs C.A."/>
            <person name="West J.A."/>
            <person name="Verbruggen H."/>
        </authorList>
    </citation>
    <scope>NUCLEOTIDE SEQUENCE</scope>
    <source>
        <strain evidence="1">PD508</strain>
    </source>
</reference>
<organism evidence="1">
    <name type="scientific">Rhodomela confervoides</name>
    <name type="common">Red alga</name>
    <dbReference type="NCBI Taxonomy" id="35163"/>
    <lineage>
        <taxon>Eukaryota</taxon>
        <taxon>Rhodophyta</taxon>
        <taxon>Florideophyceae</taxon>
        <taxon>Rhodymeniophycidae</taxon>
        <taxon>Ceramiales</taxon>
        <taxon>Rhodomelaceae</taxon>
        <taxon>Rhodomela</taxon>
    </lineage>
</organism>
<accession>A0A1Z1M9M9</accession>
<dbReference type="RefSeq" id="YP_009394124.1">
    <property type="nucleotide sequence ID" value="NC_035271.1"/>
</dbReference>
<protein>
    <submittedName>
        <fullName evidence="1">Uncharacterized protein</fullName>
    </submittedName>
</protein>
<keyword evidence="1" id="KW-0934">Plastid</keyword>
<name>A0A1Z1M9M9_RHOCN</name>
<proteinExistence type="predicted"/>
<dbReference type="EMBL" id="MF101424">
    <property type="protein sequence ID" value="ARW62686.1"/>
    <property type="molecule type" value="Genomic_DNA"/>
</dbReference>
<evidence type="ECO:0000313" key="1">
    <source>
        <dbReference type="EMBL" id="ARW62686.1"/>
    </source>
</evidence>